<dbReference type="HOGENOM" id="CLU_833339_0_0_4"/>
<reference evidence="3" key="1">
    <citation type="submission" date="2008-04" db="EMBL/GenBank/DDBJ databases">
        <title>Complete sequence of chromosome 3 of Burkholderia ambifaria MC40-6.</title>
        <authorList>
            <person name="Copeland A."/>
            <person name="Lucas S."/>
            <person name="Lapidus A."/>
            <person name="Glavina del Rio T."/>
            <person name="Dalin E."/>
            <person name="Tice H."/>
            <person name="Pitluck S."/>
            <person name="Chain P."/>
            <person name="Malfatti S."/>
            <person name="Shin M."/>
            <person name="Vergez L."/>
            <person name="Lang D."/>
            <person name="Schmutz J."/>
            <person name="Larimer F."/>
            <person name="Land M."/>
            <person name="Hauser L."/>
            <person name="Kyrpides N."/>
            <person name="Lykidis A."/>
            <person name="Ramette A."/>
            <person name="Konstantinidis K."/>
            <person name="Tiedje J."/>
            <person name="Richardson P."/>
        </authorList>
    </citation>
    <scope>NUCLEOTIDE SEQUENCE [LARGE SCALE GENOMIC DNA]</scope>
    <source>
        <strain evidence="3">MC40-6</strain>
    </source>
</reference>
<gene>
    <name evidence="2" type="ordered locus">BamMC406_6370</name>
</gene>
<keyword evidence="1" id="KW-1133">Transmembrane helix</keyword>
<dbReference type="EMBL" id="CP001027">
    <property type="protein sequence ID" value="ACB68800.1"/>
    <property type="molecule type" value="Genomic_DNA"/>
</dbReference>
<dbReference type="Proteomes" id="UP000001680">
    <property type="component" value="Chromosome 3"/>
</dbReference>
<evidence type="ECO:0000313" key="3">
    <source>
        <dbReference type="Proteomes" id="UP000001680"/>
    </source>
</evidence>
<evidence type="ECO:0000313" key="2">
    <source>
        <dbReference type="EMBL" id="ACB68800.1"/>
    </source>
</evidence>
<keyword evidence="1" id="KW-0472">Membrane</keyword>
<dbReference type="AlphaFoldDB" id="B1Z4Y7"/>
<protein>
    <submittedName>
        <fullName evidence="2">Uncharacterized protein</fullName>
    </submittedName>
</protein>
<dbReference type="KEGG" id="bac:BamMC406_6370"/>
<sequence length="333" mass="35494">MKRINLSAALRACADEVVRQKLAQQVGLPPQAIEQVFASSAAILIAALAARAAEGRDETIAVFGALMSRTINPRIRDECATWVDSTGKLKELEHAGFTLVAHATGIDATELSDHVAARVAVPAQATCALTCVCAAIVGGLIKHHMLIEQADVSDLPGLFAAQLATIAEHLNDDSIDVLGYLHADVNAFLDQVSMRLTSVTADFEPVRPRICEGTKSIDEPAQSQPQPPIPAHNRYEIGKVFVNDIRFTSAMQPSQMGPVGPAAKRGKPTSRRTWKVFALTTATVLVAVLAWGKVFHWPDMQSALAQVTRPAVKSISVVSGAISSPDLKTASVK</sequence>
<evidence type="ECO:0000256" key="1">
    <source>
        <dbReference type="SAM" id="Phobius"/>
    </source>
</evidence>
<keyword evidence="1" id="KW-0812">Transmembrane</keyword>
<name>B1Z4Y7_BURA4</name>
<dbReference type="OrthoDB" id="9782229at2"/>
<feature type="transmembrane region" description="Helical" evidence="1">
    <location>
        <begin position="274"/>
        <end position="292"/>
    </location>
</feature>
<accession>B1Z4Y7</accession>
<organism evidence="2 3">
    <name type="scientific">Burkholderia ambifaria (strain MC40-6)</name>
    <dbReference type="NCBI Taxonomy" id="398577"/>
    <lineage>
        <taxon>Bacteria</taxon>
        <taxon>Pseudomonadati</taxon>
        <taxon>Pseudomonadota</taxon>
        <taxon>Betaproteobacteria</taxon>
        <taxon>Burkholderiales</taxon>
        <taxon>Burkholderiaceae</taxon>
        <taxon>Burkholderia</taxon>
        <taxon>Burkholderia cepacia complex</taxon>
    </lineage>
</organism>
<proteinExistence type="predicted"/>